<keyword evidence="1 3" id="KW-0808">Transferase</keyword>
<comment type="caution">
    <text evidence="3">The sequence shown here is derived from an EMBL/GenBank/DDBJ whole genome shotgun (WGS) entry which is preliminary data.</text>
</comment>
<evidence type="ECO:0000256" key="1">
    <source>
        <dbReference type="ARBA" id="ARBA00022679"/>
    </source>
</evidence>
<evidence type="ECO:0000259" key="2">
    <source>
        <dbReference type="Pfam" id="PF13649"/>
    </source>
</evidence>
<dbReference type="GO" id="GO:0008168">
    <property type="term" value="F:methyltransferase activity"/>
    <property type="evidence" value="ECO:0007669"/>
    <property type="project" value="UniProtKB-KW"/>
</dbReference>
<dbReference type="OrthoDB" id="9786503at2"/>
<dbReference type="RefSeq" id="WP_132546766.1">
    <property type="nucleotide sequence ID" value="NZ_SLWW01000028.1"/>
</dbReference>
<dbReference type="PANTHER" id="PTHR43861:SF3">
    <property type="entry name" value="PUTATIVE (AFU_ORTHOLOGUE AFUA_2G14390)-RELATED"/>
    <property type="match status" value="1"/>
</dbReference>
<accession>A0A4R2KDF6</accession>
<reference evidence="3 4" key="1">
    <citation type="submission" date="2019-03" db="EMBL/GenBank/DDBJ databases">
        <title>Genomic Encyclopedia of Type Strains, Phase IV (KMG-IV): sequencing the most valuable type-strain genomes for metagenomic binning, comparative biology and taxonomic classification.</title>
        <authorList>
            <person name="Goeker M."/>
        </authorList>
    </citation>
    <scope>NUCLEOTIDE SEQUENCE [LARGE SCALE GENOMIC DNA]</scope>
    <source>
        <strain evidence="3 4">DSM 4868</strain>
    </source>
</reference>
<protein>
    <submittedName>
        <fullName evidence="3">Methyltransferase family protein</fullName>
    </submittedName>
</protein>
<dbReference type="Pfam" id="PF13649">
    <property type="entry name" value="Methyltransf_25"/>
    <property type="match status" value="1"/>
</dbReference>
<dbReference type="GO" id="GO:0032259">
    <property type="term" value="P:methylation"/>
    <property type="evidence" value="ECO:0007669"/>
    <property type="project" value="UniProtKB-KW"/>
</dbReference>
<dbReference type="AlphaFoldDB" id="A0A4R2KDF6"/>
<dbReference type="Gene3D" id="3.40.50.150">
    <property type="entry name" value="Vaccinia Virus protein VP39"/>
    <property type="match status" value="1"/>
</dbReference>
<dbReference type="PANTHER" id="PTHR43861">
    <property type="entry name" value="TRANS-ACONITATE 2-METHYLTRANSFERASE-RELATED"/>
    <property type="match status" value="1"/>
</dbReference>
<dbReference type="Proteomes" id="UP000295142">
    <property type="component" value="Unassembled WGS sequence"/>
</dbReference>
<evidence type="ECO:0000313" key="4">
    <source>
        <dbReference type="Proteomes" id="UP000295142"/>
    </source>
</evidence>
<sequence length="198" mass="21682">MWNQRFSGKDYVYGTEPAAFLRREAARLTPGARVLSVAEGEGRNAVWLAGQGLDVTAMDAAPNALAKARRLAAARGVRVAFHLSDIADWDWDARAYDAVIGVFIQFAPRAVQDRILRGMRRAVRPGGLILLHGFASRQAGYGTGGPSDPAQMYTEDMLRARFAEFEILALRDYDAEIAEGRGHRGRAALVDLVARRPA</sequence>
<proteinExistence type="predicted"/>
<keyword evidence="3" id="KW-0489">Methyltransferase</keyword>
<dbReference type="CDD" id="cd02440">
    <property type="entry name" value="AdoMet_MTases"/>
    <property type="match status" value="1"/>
</dbReference>
<keyword evidence="4" id="KW-1185">Reference proteome</keyword>
<dbReference type="SUPFAM" id="SSF53335">
    <property type="entry name" value="S-adenosyl-L-methionine-dependent methyltransferases"/>
    <property type="match status" value="1"/>
</dbReference>
<dbReference type="EMBL" id="SLWW01000028">
    <property type="protein sequence ID" value="TCO68306.1"/>
    <property type="molecule type" value="Genomic_DNA"/>
</dbReference>
<dbReference type="InterPro" id="IPR029063">
    <property type="entry name" value="SAM-dependent_MTases_sf"/>
</dbReference>
<feature type="domain" description="Methyltransferase" evidence="2">
    <location>
        <begin position="34"/>
        <end position="127"/>
    </location>
</feature>
<name>A0A4R2KDF6_9RHOB</name>
<evidence type="ECO:0000313" key="3">
    <source>
        <dbReference type="EMBL" id="TCO68306.1"/>
    </source>
</evidence>
<gene>
    <name evidence="3" type="ORF">EV655_1283</name>
</gene>
<dbReference type="InterPro" id="IPR041698">
    <property type="entry name" value="Methyltransf_25"/>
</dbReference>
<organism evidence="3 4">
    <name type="scientific">Rhodovulum euryhalinum</name>
    <dbReference type="NCBI Taxonomy" id="35805"/>
    <lineage>
        <taxon>Bacteria</taxon>
        <taxon>Pseudomonadati</taxon>
        <taxon>Pseudomonadota</taxon>
        <taxon>Alphaproteobacteria</taxon>
        <taxon>Rhodobacterales</taxon>
        <taxon>Paracoccaceae</taxon>
        <taxon>Rhodovulum</taxon>
    </lineage>
</organism>